<dbReference type="EMBL" id="HBUE01200245">
    <property type="protein sequence ID" value="CAG6529474.1"/>
    <property type="molecule type" value="Transcribed_RNA"/>
</dbReference>
<dbReference type="EMBL" id="HBUE01306405">
    <property type="protein sequence ID" value="CAG6581265.1"/>
    <property type="molecule type" value="Transcribed_RNA"/>
</dbReference>
<evidence type="ECO:0000313" key="3">
    <source>
        <dbReference type="EMBL" id="CAG6529477.1"/>
    </source>
</evidence>
<dbReference type="EMBL" id="HBUE01200252">
    <property type="protein sequence ID" value="CAG6529482.1"/>
    <property type="molecule type" value="Transcribed_RNA"/>
</dbReference>
<organism evidence="3">
    <name type="scientific">Culex pipiens</name>
    <name type="common">House mosquito</name>
    <dbReference type="NCBI Taxonomy" id="7175"/>
    <lineage>
        <taxon>Eukaryota</taxon>
        <taxon>Metazoa</taxon>
        <taxon>Ecdysozoa</taxon>
        <taxon>Arthropoda</taxon>
        <taxon>Hexapoda</taxon>
        <taxon>Insecta</taxon>
        <taxon>Pterygota</taxon>
        <taxon>Neoptera</taxon>
        <taxon>Endopterygota</taxon>
        <taxon>Diptera</taxon>
        <taxon>Nematocera</taxon>
        <taxon>Culicoidea</taxon>
        <taxon>Culicidae</taxon>
        <taxon>Culicinae</taxon>
        <taxon>Culicini</taxon>
        <taxon>Culex</taxon>
        <taxon>Culex</taxon>
    </lineage>
</organism>
<feature type="compositionally biased region" description="Low complexity" evidence="1">
    <location>
        <begin position="146"/>
        <end position="169"/>
    </location>
</feature>
<feature type="region of interest" description="Disordered" evidence="1">
    <location>
        <begin position="146"/>
        <end position="180"/>
    </location>
</feature>
<keyword evidence="2" id="KW-0472">Membrane</keyword>
<reference evidence="3" key="1">
    <citation type="submission" date="2021-05" db="EMBL/GenBank/DDBJ databases">
        <authorList>
            <person name="Alioto T."/>
            <person name="Alioto T."/>
            <person name="Gomez Garrido J."/>
        </authorList>
    </citation>
    <scope>NUCLEOTIDE SEQUENCE</scope>
</reference>
<feature type="transmembrane region" description="Helical" evidence="2">
    <location>
        <begin position="44"/>
        <end position="62"/>
    </location>
</feature>
<sequence>MLPVKVVKVRLRLLLLAIIVIIVVIVVPLSAGTTGTTTTTRSSAVLPESLFLTLLVLVGLVAHPVAPDVEHPNVGARPVDAPATLPVVHLHAEAVTPVEAVVPDVGLDLEPAAAAVLATGGRRRLRGLQLVVDGPRLRLELLQTVSTGTSVSTSSSNSSTTSSATPVNSGRRARDDPPVVHGLRLRHVRGRRLR</sequence>
<dbReference type="EMBL" id="HBUE01306401">
    <property type="protein sequence ID" value="CAG6581260.1"/>
    <property type="molecule type" value="Transcribed_RNA"/>
</dbReference>
<keyword evidence="2" id="KW-1133">Transmembrane helix</keyword>
<evidence type="ECO:0000256" key="2">
    <source>
        <dbReference type="SAM" id="Phobius"/>
    </source>
</evidence>
<accession>A0A8D8MHX7</accession>
<dbReference type="EMBL" id="HBUE01306404">
    <property type="protein sequence ID" value="CAG6581263.1"/>
    <property type="molecule type" value="Transcribed_RNA"/>
</dbReference>
<name>A0A8D8MHX7_CULPI</name>
<dbReference type="EMBL" id="HBUE01306408">
    <property type="protein sequence ID" value="CAG6581268.1"/>
    <property type="molecule type" value="Transcribed_RNA"/>
</dbReference>
<dbReference type="EMBL" id="HBUE01200249">
    <property type="protein sequence ID" value="CAG6529479.1"/>
    <property type="molecule type" value="Transcribed_RNA"/>
</dbReference>
<keyword evidence="2" id="KW-0812">Transmembrane</keyword>
<feature type="transmembrane region" description="Helical" evidence="2">
    <location>
        <begin position="12"/>
        <end position="32"/>
    </location>
</feature>
<evidence type="ECO:0000256" key="1">
    <source>
        <dbReference type="SAM" id="MobiDB-lite"/>
    </source>
</evidence>
<proteinExistence type="predicted"/>
<dbReference type="AlphaFoldDB" id="A0A8D8MHX7"/>
<protein>
    <submittedName>
        <fullName evidence="3">(northern house mosquito) hypothetical protein</fullName>
    </submittedName>
</protein>
<dbReference type="EMBL" id="HBUE01200248">
    <property type="protein sequence ID" value="CAG6529477.1"/>
    <property type="molecule type" value="Transcribed_RNA"/>
</dbReference>